<dbReference type="Proteomes" id="UP000799437">
    <property type="component" value="Unassembled WGS sequence"/>
</dbReference>
<feature type="transmembrane region" description="Helical" evidence="2">
    <location>
        <begin position="617"/>
        <end position="639"/>
    </location>
</feature>
<feature type="transmembrane region" description="Helical" evidence="2">
    <location>
        <begin position="222"/>
        <end position="244"/>
    </location>
</feature>
<feature type="region of interest" description="Disordered" evidence="1">
    <location>
        <begin position="1"/>
        <end position="90"/>
    </location>
</feature>
<keyword evidence="4" id="KW-1185">Reference proteome</keyword>
<feature type="transmembrane region" description="Helical" evidence="2">
    <location>
        <begin position="120"/>
        <end position="142"/>
    </location>
</feature>
<dbReference type="PANTHER" id="PTHR35041">
    <property type="entry name" value="MEDIATOR OF RNA POLYMERASE II TRANSCRIPTION SUBUNIT 1"/>
    <property type="match status" value="1"/>
</dbReference>
<organism evidence="3 4">
    <name type="scientific">Pseudovirgaria hyperparasitica</name>
    <dbReference type="NCBI Taxonomy" id="470096"/>
    <lineage>
        <taxon>Eukaryota</taxon>
        <taxon>Fungi</taxon>
        <taxon>Dikarya</taxon>
        <taxon>Ascomycota</taxon>
        <taxon>Pezizomycotina</taxon>
        <taxon>Dothideomycetes</taxon>
        <taxon>Dothideomycetes incertae sedis</taxon>
        <taxon>Acrospermales</taxon>
        <taxon>Acrospermaceae</taxon>
        <taxon>Pseudovirgaria</taxon>
    </lineage>
</organism>
<name>A0A6A6VXJ2_9PEZI</name>
<keyword evidence="2" id="KW-0472">Membrane</keyword>
<evidence type="ECO:0000313" key="3">
    <source>
        <dbReference type="EMBL" id="KAF2755332.1"/>
    </source>
</evidence>
<accession>A0A6A6VXJ2</accession>
<dbReference type="GeneID" id="54491174"/>
<keyword evidence="2" id="KW-1133">Transmembrane helix</keyword>
<dbReference type="OrthoDB" id="5340195at2759"/>
<evidence type="ECO:0000313" key="4">
    <source>
        <dbReference type="Proteomes" id="UP000799437"/>
    </source>
</evidence>
<evidence type="ECO:0000256" key="2">
    <source>
        <dbReference type="SAM" id="Phobius"/>
    </source>
</evidence>
<dbReference type="AlphaFoldDB" id="A0A6A6VXJ2"/>
<reference evidence="3" key="1">
    <citation type="journal article" date="2020" name="Stud. Mycol.">
        <title>101 Dothideomycetes genomes: a test case for predicting lifestyles and emergence of pathogens.</title>
        <authorList>
            <person name="Haridas S."/>
            <person name="Albert R."/>
            <person name="Binder M."/>
            <person name="Bloem J."/>
            <person name="Labutti K."/>
            <person name="Salamov A."/>
            <person name="Andreopoulos B."/>
            <person name="Baker S."/>
            <person name="Barry K."/>
            <person name="Bills G."/>
            <person name="Bluhm B."/>
            <person name="Cannon C."/>
            <person name="Castanera R."/>
            <person name="Culley D."/>
            <person name="Daum C."/>
            <person name="Ezra D."/>
            <person name="Gonzalez J."/>
            <person name="Henrissat B."/>
            <person name="Kuo A."/>
            <person name="Liang C."/>
            <person name="Lipzen A."/>
            <person name="Lutzoni F."/>
            <person name="Magnuson J."/>
            <person name="Mondo S."/>
            <person name="Nolan M."/>
            <person name="Ohm R."/>
            <person name="Pangilinan J."/>
            <person name="Park H.-J."/>
            <person name="Ramirez L."/>
            <person name="Alfaro M."/>
            <person name="Sun H."/>
            <person name="Tritt A."/>
            <person name="Yoshinaga Y."/>
            <person name="Zwiers L.-H."/>
            <person name="Turgeon B."/>
            <person name="Goodwin S."/>
            <person name="Spatafora J."/>
            <person name="Crous P."/>
            <person name="Grigoriev I."/>
        </authorList>
    </citation>
    <scope>NUCLEOTIDE SEQUENCE</scope>
    <source>
        <strain evidence="3">CBS 121739</strain>
    </source>
</reference>
<keyword evidence="2" id="KW-0812">Transmembrane</keyword>
<dbReference type="EMBL" id="ML996577">
    <property type="protein sequence ID" value="KAF2755332.1"/>
    <property type="molecule type" value="Genomic_DNA"/>
</dbReference>
<dbReference type="PANTHER" id="PTHR35041:SF3">
    <property type="entry name" value="FORMYLMETHIONINE DEFORMYLASE-LIKE PROTEIN"/>
    <property type="match status" value="1"/>
</dbReference>
<protein>
    <submittedName>
        <fullName evidence="3">Uncharacterized protein</fullName>
    </submittedName>
</protein>
<evidence type="ECO:0000256" key="1">
    <source>
        <dbReference type="SAM" id="MobiDB-lite"/>
    </source>
</evidence>
<sequence>MEEPHRPRARSRNSSPHLSPELYDPVHAMELDDYARTPPSTHSRRGRSVSPHDSYFPPAGSSRSGEAHYRTISETSGADDKQPRKSMQTPSLYSLGRFRTDVDTERLVERRAREIAVWKVTPFLMVLLFFLGVLGAIAHHIFYMKLNGKPADNQLWMVRYGTALAFFTKATLVGSVILSYRQRIWQTFRKKAMTMGAIDGLFAATEDPTMFIKWEMIRNAKLAVLMAVASWLIPIAALLSPASLTTDITQSVINATCTSAPAIDFGLEGIYDFRNDSQKGFRSLIFYNSTDLKQKTEGWFDYFDQPSKDTKRLVNTAIYLKRPVQPDNSLNTHCEAGWNCTYTVHLIGPGYKCDELASGEDADNEKLVDAGSPFNMSLLAPKGNNIYVSDVDTADYVRTQSNGTYLDPVPTDLGVLKAEPVIWIGYAVNTSEPYPDDSPYRKKWKTVHVPKIFRCEHYVTDYTVNLTYAEGNQHSNVTNHDYLYPIINTTITRDPEETQEYMIGPESEFVRPTEDVKTYKLISTYHAIGYLLRVFLRGTIMVNENYPLTQSDISETKMINVTTNYPVDALMKTMVDTYDDMLISLLSENLGVVTSESVSCQKSKHENVYFYQQESLWIGYAIVILVTLAAMLIGFYSMWRNGVASDTLFSRILVTCRNPTLDRLSVGACLGSDPFPAELSRTKLRFGVLVEESEAEDSRFERLFDKVEHVSFGTMGETTEIRKGNTYAGLKRWRRDYRAIEEENHLLQIDGEQDDDEFYPAMEKL</sequence>
<proteinExistence type="predicted"/>
<dbReference type="RefSeq" id="XP_033597783.1">
    <property type="nucleotide sequence ID" value="XM_033750120.1"/>
</dbReference>
<gene>
    <name evidence="3" type="ORF">EJ05DRAFT_98513</name>
</gene>
<feature type="transmembrane region" description="Helical" evidence="2">
    <location>
        <begin position="162"/>
        <end position="180"/>
    </location>
</feature>